<evidence type="ECO:0000256" key="2">
    <source>
        <dbReference type="RuleBase" id="RU362097"/>
    </source>
</evidence>
<comment type="similarity">
    <text evidence="1 2">Belongs to the outer membrane factor (OMF) (TC 1.B.17) family.</text>
</comment>
<dbReference type="PANTHER" id="PTHR30203">
    <property type="entry name" value="OUTER MEMBRANE CATION EFFLUX PROTEIN"/>
    <property type="match status" value="1"/>
</dbReference>
<dbReference type="NCBIfam" id="TIGR01845">
    <property type="entry name" value="outer_NodT"/>
    <property type="match status" value="1"/>
</dbReference>
<gene>
    <name evidence="4" type="ORF">KOF26_11665</name>
</gene>
<keyword evidence="5" id="KW-1185">Reference proteome</keyword>
<accession>A0ABS6BJP1</accession>
<organism evidence="4 5">
    <name type="scientific">Sphingomonas quercus</name>
    <dbReference type="NCBI Taxonomy" id="2842451"/>
    <lineage>
        <taxon>Bacteria</taxon>
        <taxon>Pseudomonadati</taxon>
        <taxon>Pseudomonadota</taxon>
        <taxon>Alphaproteobacteria</taxon>
        <taxon>Sphingomonadales</taxon>
        <taxon>Sphingomonadaceae</taxon>
        <taxon>Sphingomonas</taxon>
    </lineage>
</organism>
<keyword evidence="2" id="KW-0449">Lipoprotein</keyword>
<evidence type="ECO:0000256" key="3">
    <source>
        <dbReference type="SAM" id="MobiDB-lite"/>
    </source>
</evidence>
<dbReference type="PANTHER" id="PTHR30203:SF21">
    <property type="entry name" value="OUTER MEMBRANE COMPONENT OF MULTIDRUG EFFLUX PUMP-RELATED"/>
    <property type="match status" value="1"/>
</dbReference>
<protein>
    <submittedName>
        <fullName evidence="4">TolC family protein</fullName>
    </submittedName>
</protein>
<evidence type="ECO:0000313" key="4">
    <source>
        <dbReference type="EMBL" id="MBU3078528.1"/>
    </source>
</evidence>
<dbReference type="EMBL" id="JAHKRT010000005">
    <property type="protein sequence ID" value="MBU3078528.1"/>
    <property type="molecule type" value="Genomic_DNA"/>
</dbReference>
<name>A0ABS6BJP1_9SPHN</name>
<dbReference type="PROSITE" id="PS51257">
    <property type="entry name" value="PROKAR_LIPOPROTEIN"/>
    <property type="match status" value="1"/>
</dbReference>
<feature type="region of interest" description="Disordered" evidence="3">
    <location>
        <begin position="101"/>
        <end position="124"/>
    </location>
</feature>
<feature type="compositionally biased region" description="Polar residues" evidence="3">
    <location>
        <begin position="101"/>
        <end position="120"/>
    </location>
</feature>
<keyword evidence="2" id="KW-0564">Palmitate</keyword>
<dbReference type="InterPro" id="IPR010131">
    <property type="entry name" value="MdtP/NodT-like"/>
</dbReference>
<feature type="signal peptide" evidence="2">
    <location>
        <begin position="1"/>
        <end position="19"/>
    </location>
</feature>
<dbReference type="InterPro" id="IPR003423">
    <property type="entry name" value="OMP_efflux"/>
</dbReference>
<dbReference type="Pfam" id="PF02321">
    <property type="entry name" value="OEP"/>
    <property type="match status" value="2"/>
</dbReference>
<sequence length="484" mass="51022">MKLALLFPTVSALALAACAAGPDYVASTPSARAAAPFVSAEPAVADAASPAAEQWWRLYNDPVLDGLVQDALAANTDLRVAIARLDRARAALREVRSDRLPSTSVGASTNYGRLPQQQRQPGADVEDWQVDAGLSVAYEVDLFGRVRRNIEAARGDLAATQADTDAVRVAVVAETTRAYADAASAAERLEVAQNVVDLLDQSVTLTGKRFEAGRATRLDVTRIAALRDQRRAAIPPLQADRQAALFRLATLTGRAPQDLPATASARTTIPLVAQPIPVGDGAALLARRPDVRAAERRLAANTARIGVATAALYPRISLGGSIGSTGAGFGDFLGGGPLRWLLGPLISWNFPNQEVARARIAAAEADTRGALASFDGTVLRALQETETALSAYARAIDRQAALTSARDEAATSVRIVRARQREGTVDFLDVLDAERTFADTQADLAAADARITSAQIDLFRALGGGWQAQSGQTAERSNPTHPLG</sequence>
<proteinExistence type="inferred from homology"/>
<keyword evidence="2" id="KW-1134">Transmembrane beta strand</keyword>
<evidence type="ECO:0000313" key="5">
    <source>
        <dbReference type="Proteomes" id="UP000776276"/>
    </source>
</evidence>
<keyword evidence="2" id="KW-0812">Transmembrane</keyword>
<dbReference type="RefSeq" id="WP_216324877.1">
    <property type="nucleotide sequence ID" value="NZ_JAHKRT010000005.1"/>
</dbReference>
<comment type="subcellular location">
    <subcellularLocation>
        <location evidence="2">Cell membrane</location>
        <topology evidence="2">Lipid-anchor</topology>
    </subcellularLocation>
</comment>
<feature type="chain" id="PRO_5045007686" evidence="2">
    <location>
        <begin position="20"/>
        <end position="484"/>
    </location>
</feature>
<keyword evidence="2" id="KW-0472">Membrane</keyword>
<evidence type="ECO:0000256" key="1">
    <source>
        <dbReference type="ARBA" id="ARBA00007613"/>
    </source>
</evidence>
<keyword evidence="2" id="KW-0732">Signal</keyword>
<reference evidence="4 5" key="1">
    <citation type="submission" date="2021-06" db="EMBL/GenBank/DDBJ databases">
        <title>Sphingomonas sp. XMGL2, whole genome shotgun sequencing project.</title>
        <authorList>
            <person name="Zhao G."/>
            <person name="Shen L."/>
        </authorList>
    </citation>
    <scope>NUCLEOTIDE SEQUENCE [LARGE SCALE GENOMIC DNA]</scope>
    <source>
        <strain evidence="4 5">XMGL2</strain>
    </source>
</reference>
<comment type="caution">
    <text evidence="4">The sequence shown here is derived from an EMBL/GenBank/DDBJ whole genome shotgun (WGS) entry which is preliminary data.</text>
</comment>
<dbReference type="Proteomes" id="UP000776276">
    <property type="component" value="Unassembled WGS sequence"/>
</dbReference>